<evidence type="ECO:0000256" key="2">
    <source>
        <dbReference type="ARBA" id="ARBA00023274"/>
    </source>
</evidence>
<dbReference type="Proteomes" id="UP000013941">
    <property type="component" value="Chromosome"/>
</dbReference>
<dbReference type="HOGENOM" id="CLU_100590_5_2_14"/>
<dbReference type="PANTHER" id="PTHR12919:SF20">
    <property type="entry name" value="SMALL RIBOSOMAL SUBUNIT PROTEIN BS16M"/>
    <property type="match status" value="1"/>
</dbReference>
<dbReference type="PATRIC" id="fig|980422.3.peg.322"/>
<keyword evidence="1 3" id="KW-0689">Ribosomal protein</keyword>
<dbReference type="PANTHER" id="PTHR12919">
    <property type="entry name" value="30S RIBOSOMAL PROTEIN S16"/>
    <property type="match status" value="1"/>
</dbReference>
<dbReference type="NCBIfam" id="TIGR00002">
    <property type="entry name" value="S16"/>
    <property type="match status" value="1"/>
</dbReference>
<keyword evidence="5" id="KW-1185">Reference proteome</keyword>
<dbReference type="KEGG" id="nzs:SLY_0347"/>
<dbReference type="Pfam" id="PF00886">
    <property type="entry name" value="Ribosomal_S16"/>
    <property type="match status" value="1"/>
</dbReference>
<accession>R4RWL8</accession>
<dbReference type="InterPro" id="IPR000307">
    <property type="entry name" value="Ribosomal_bS16"/>
</dbReference>
<organism evidence="4 5">
    <name type="scientific">Strawberry lethal yellows phytoplasma (CPA) str. NZSb11</name>
    <dbReference type="NCBI Taxonomy" id="980422"/>
    <lineage>
        <taxon>Bacteria</taxon>
        <taxon>Bacillati</taxon>
        <taxon>Mycoplasmatota</taxon>
        <taxon>Mollicutes</taxon>
        <taxon>Acholeplasmatales</taxon>
        <taxon>Acholeplasmataceae</taxon>
        <taxon>Candidatus Phytoplasma</taxon>
        <taxon>16SrXII (Stolbur group)</taxon>
    </lineage>
</organism>
<evidence type="ECO:0000256" key="1">
    <source>
        <dbReference type="ARBA" id="ARBA00022980"/>
    </source>
</evidence>
<dbReference type="GO" id="GO:0006412">
    <property type="term" value="P:translation"/>
    <property type="evidence" value="ECO:0007669"/>
    <property type="project" value="UniProtKB-UniRule"/>
</dbReference>
<name>R4RWL8_PHYAS</name>
<dbReference type="HAMAP" id="MF_00385">
    <property type="entry name" value="Ribosomal_bS16"/>
    <property type="match status" value="1"/>
</dbReference>
<dbReference type="GO" id="GO:0005737">
    <property type="term" value="C:cytoplasm"/>
    <property type="evidence" value="ECO:0007669"/>
    <property type="project" value="UniProtKB-ARBA"/>
</dbReference>
<dbReference type="OrthoDB" id="9807878at2"/>
<dbReference type="EMBL" id="CP002548">
    <property type="protein sequence ID" value="AGL90267.1"/>
    <property type="molecule type" value="Genomic_DNA"/>
</dbReference>
<dbReference type="InterPro" id="IPR023803">
    <property type="entry name" value="Ribosomal_bS16_dom_sf"/>
</dbReference>
<keyword evidence="2 3" id="KW-0687">Ribonucleoprotein</keyword>
<evidence type="ECO:0000313" key="5">
    <source>
        <dbReference type="Proteomes" id="UP000013941"/>
    </source>
</evidence>
<evidence type="ECO:0000313" key="4">
    <source>
        <dbReference type="EMBL" id="AGL90267.1"/>
    </source>
</evidence>
<gene>
    <name evidence="3 4" type="primary">rpsP</name>
    <name evidence="4" type="ORF">SLY_0347</name>
</gene>
<dbReference type="RefSeq" id="WP_012359021.1">
    <property type="nucleotide sequence ID" value="NC_021236.1"/>
</dbReference>
<evidence type="ECO:0000256" key="3">
    <source>
        <dbReference type="HAMAP-Rule" id="MF_00385"/>
    </source>
</evidence>
<protein>
    <recommendedName>
        <fullName evidence="3">Small ribosomal subunit protein bS16</fullName>
    </recommendedName>
</protein>
<proteinExistence type="inferred from homology"/>
<reference evidence="4 5" key="1">
    <citation type="journal article" date="2013" name="BMC Genomics">
        <title>Comparison of the complete genome sequence of two closely related isolates of 'Candidatus Phytoplasma australiense' reveals genome plasticity.</title>
        <authorList>
            <person name="Andersen M.T."/>
            <person name="Liefting L.W."/>
            <person name="Havukkala I."/>
            <person name="Beever R.E."/>
        </authorList>
    </citation>
    <scope>NUCLEOTIDE SEQUENCE [LARGE SCALE GENOMIC DNA]</scope>
    <source>
        <strain evidence="4 5">NZSb11</strain>
    </source>
</reference>
<dbReference type="Gene3D" id="3.30.1320.10">
    <property type="match status" value="1"/>
</dbReference>
<dbReference type="AlphaFoldDB" id="R4RWL8"/>
<dbReference type="GO" id="GO:0015935">
    <property type="term" value="C:small ribosomal subunit"/>
    <property type="evidence" value="ECO:0007669"/>
    <property type="project" value="TreeGrafter"/>
</dbReference>
<dbReference type="SUPFAM" id="SSF54565">
    <property type="entry name" value="Ribosomal protein S16"/>
    <property type="match status" value="1"/>
</dbReference>
<dbReference type="SMR" id="R4RWL8"/>
<dbReference type="GO" id="GO:0003735">
    <property type="term" value="F:structural constituent of ribosome"/>
    <property type="evidence" value="ECO:0007669"/>
    <property type="project" value="InterPro"/>
</dbReference>
<comment type="similarity">
    <text evidence="3">Belongs to the bacterial ribosomal protein bS16 family.</text>
</comment>
<sequence length="91" mass="10610">MAIKMRLQRFGVHKRPFYRVVASDSRVTRDGKFLDIVGTYDTILNIIKLDNEKVQKWLSCGAQPTQTVKKILKKNFVFQKDNQIKKPQTAK</sequence>